<name>A0AAD4UE25_OVIAM</name>
<evidence type="ECO:0000256" key="17">
    <source>
        <dbReference type="ARBA" id="ARBA00059464"/>
    </source>
</evidence>
<dbReference type="GO" id="GO:0005634">
    <property type="term" value="C:nucleus"/>
    <property type="evidence" value="ECO:0007669"/>
    <property type="project" value="UniProtKB-SubCell"/>
</dbReference>
<keyword evidence="10" id="KW-0249">Electron transport</keyword>
<evidence type="ECO:0000256" key="4">
    <source>
        <dbReference type="ARBA" id="ARBA00008987"/>
    </source>
</evidence>
<dbReference type="Pfam" id="PF15733">
    <property type="entry name" value="DUF4682"/>
    <property type="match status" value="1"/>
</dbReference>
<comment type="function">
    <text evidence="17">Participates in various redox reactions through the reversible oxidation of its active center dithiol to a disulfide and catalyzes dithiol-disulfide exchange reactions. Plays a role in the reversible S-nitrosylation of cysteine residues in target proteins, and thereby contributes to the response to intracellular nitric oxide. Nitrosylates the active site Cys of CASP3 in response to nitric oxide (NO), and thereby inhibits caspase-3 activity. Induces the FOS/JUN AP-1 DNA binding activity in ionizing radiation (IR) cells through its oxidation/reduction status and stimulates AP-1 transcriptional activity.</text>
</comment>
<dbReference type="InterPro" id="IPR017937">
    <property type="entry name" value="Thioredoxin_CS"/>
</dbReference>
<evidence type="ECO:0000256" key="9">
    <source>
        <dbReference type="ARBA" id="ARBA00022799"/>
    </source>
</evidence>
<dbReference type="GO" id="GO:0015035">
    <property type="term" value="F:protein-disulfide reductase activity"/>
    <property type="evidence" value="ECO:0007669"/>
    <property type="project" value="UniProtKB-ARBA"/>
</dbReference>
<keyword evidence="9" id="KW-0702">S-nitrosylation</keyword>
<gene>
    <name evidence="21" type="ORF">MG293_007903</name>
</gene>
<feature type="region of interest" description="Disordered" evidence="19">
    <location>
        <begin position="156"/>
        <end position="178"/>
    </location>
</feature>
<feature type="compositionally biased region" description="Acidic residues" evidence="19">
    <location>
        <begin position="163"/>
        <end position="175"/>
    </location>
</feature>
<dbReference type="EMBL" id="JAKZEL010000007">
    <property type="protein sequence ID" value="KAI4542524.1"/>
    <property type="molecule type" value="Genomic_DNA"/>
</dbReference>
<evidence type="ECO:0000256" key="7">
    <source>
        <dbReference type="ARBA" id="ARBA00022490"/>
    </source>
</evidence>
<comment type="subunit">
    <text evidence="18">Homodimer; disulfide-linked. Interacts with TXNIP through the redox-active site. Interacts with MAP3K5 and CASP3. Interacts with APEX1; the interaction stimulates the FOS/JUN AP-1 DNA-binding activity in a redox-dependent manner.</text>
</comment>
<dbReference type="PRINTS" id="PR00421">
    <property type="entry name" value="THIOREDOXIN"/>
</dbReference>
<dbReference type="Pfam" id="PF00085">
    <property type="entry name" value="Thioredoxin"/>
    <property type="match status" value="1"/>
</dbReference>
<feature type="domain" description="Thioredoxin" evidence="20">
    <location>
        <begin position="1"/>
        <end position="116"/>
    </location>
</feature>
<evidence type="ECO:0000256" key="11">
    <source>
        <dbReference type="ARBA" id="ARBA00023015"/>
    </source>
</evidence>
<comment type="subcellular location">
    <subcellularLocation>
        <location evidence="2">Cytoplasm</location>
    </subcellularLocation>
    <subcellularLocation>
        <location evidence="1">Nucleus</location>
    </subcellularLocation>
    <subcellularLocation>
        <location evidence="3">Secreted</location>
    </subcellularLocation>
</comment>
<keyword evidence="22" id="KW-1185">Reference proteome</keyword>
<evidence type="ECO:0000313" key="21">
    <source>
        <dbReference type="EMBL" id="KAI4542524.1"/>
    </source>
</evidence>
<organism evidence="21 22">
    <name type="scientific">Ovis ammon polii</name>
    <dbReference type="NCBI Taxonomy" id="230172"/>
    <lineage>
        <taxon>Eukaryota</taxon>
        <taxon>Metazoa</taxon>
        <taxon>Chordata</taxon>
        <taxon>Craniata</taxon>
        <taxon>Vertebrata</taxon>
        <taxon>Euteleostomi</taxon>
        <taxon>Mammalia</taxon>
        <taxon>Eutheria</taxon>
        <taxon>Laurasiatheria</taxon>
        <taxon>Artiodactyla</taxon>
        <taxon>Ruminantia</taxon>
        <taxon>Pecora</taxon>
        <taxon>Bovidae</taxon>
        <taxon>Caprinae</taxon>
        <taxon>Ovis</taxon>
    </lineage>
</organism>
<keyword evidence="12" id="KW-1015">Disulfide bond</keyword>
<dbReference type="PANTHER" id="PTHR36290:SF1">
    <property type="entry name" value="RIKEN CDNA D630039A03 GENE"/>
    <property type="match status" value="1"/>
</dbReference>
<proteinExistence type="inferred from homology"/>
<dbReference type="CDD" id="cd02947">
    <property type="entry name" value="TRX_family"/>
    <property type="match status" value="1"/>
</dbReference>
<evidence type="ECO:0000256" key="12">
    <source>
        <dbReference type="ARBA" id="ARBA00023157"/>
    </source>
</evidence>
<dbReference type="InterPro" id="IPR013766">
    <property type="entry name" value="Thioredoxin_domain"/>
</dbReference>
<dbReference type="GO" id="GO:0019725">
    <property type="term" value="P:cellular homeostasis"/>
    <property type="evidence" value="ECO:0007669"/>
    <property type="project" value="UniProtKB-ARBA"/>
</dbReference>
<keyword evidence="14" id="KW-0804">Transcription</keyword>
<evidence type="ECO:0000256" key="16">
    <source>
        <dbReference type="ARBA" id="ARBA00023284"/>
    </source>
</evidence>
<dbReference type="SUPFAM" id="SSF52833">
    <property type="entry name" value="Thioredoxin-like"/>
    <property type="match status" value="1"/>
</dbReference>
<keyword evidence="13" id="KW-0010">Activator</keyword>
<keyword evidence="6" id="KW-0813">Transport</keyword>
<protein>
    <recommendedName>
        <fullName evidence="5">Thioredoxin</fullName>
    </recommendedName>
</protein>
<dbReference type="FunFam" id="3.40.30.10:FF:000130">
    <property type="entry name" value="Thioredoxin"/>
    <property type="match status" value="1"/>
</dbReference>
<keyword evidence="16" id="KW-0676">Redox-active center</keyword>
<evidence type="ECO:0000256" key="10">
    <source>
        <dbReference type="ARBA" id="ARBA00022982"/>
    </source>
</evidence>
<dbReference type="PROSITE" id="PS51352">
    <property type="entry name" value="THIOREDOXIN_2"/>
    <property type="match status" value="1"/>
</dbReference>
<dbReference type="InterPro" id="IPR036249">
    <property type="entry name" value="Thioredoxin-like_sf"/>
</dbReference>
<accession>A0AAD4UE25</accession>
<sequence length="303" mass="33729">MVKQIESKYAFQEALNSAGEKLVVVDFSATWCGPCKMIKPFFHSLSEKYSNVVFLEVDVDDCQDVAAECEVKCMPTFQFFKKGQKLGSYYMAEGSGPQAPRKGPLLNIQLLRAQYEGLRRKQKAQAHVVVLPKGGNLPAPAESLVSAVWINKEKRHSLTPEEAAPEAEETLEEDDRGCLQTPESPWHTHLEMHRLVQTFHQGTGLHVKHKDKFTGSEQRLPGLFEDTQMTQQETTIPETAQPECQADESQTKAVGSGFHVGTQGPPAIKRPHRAGKPAHYPFPQRKTPRISQAARNLGLYGPA</sequence>
<evidence type="ECO:0000256" key="1">
    <source>
        <dbReference type="ARBA" id="ARBA00004123"/>
    </source>
</evidence>
<evidence type="ECO:0000256" key="3">
    <source>
        <dbReference type="ARBA" id="ARBA00004613"/>
    </source>
</evidence>
<feature type="region of interest" description="Disordered" evidence="19">
    <location>
        <begin position="263"/>
        <end position="291"/>
    </location>
</feature>
<dbReference type="PROSITE" id="PS00194">
    <property type="entry name" value="THIOREDOXIN_1"/>
    <property type="match status" value="1"/>
</dbReference>
<keyword evidence="7" id="KW-0963">Cytoplasm</keyword>
<evidence type="ECO:0000256" key="19">
    <source>
        <dbReference type="SAM" id="MobiDB-lite"/>
    </source>
</evidence>
<dbReference type="AlphaFoldDB" id="A0AAD4UE25"/>
<reference evidence="21" key="1">
    <citation type="submission" date="2022-03" db="EMBL/GenBank/DDBJ databases">
        <title>Genomic analyses of argali, domestic sheep and their hybrids provide insights into chromosomal evolution, heterosis and genetic basis of agronomic traits.</title>
        <authorList>
            <person name="Li M."/>
        </authorList>
    </citation>
    <scope>NUCLEOTIDE SEQUENCE</scope>
    <source>
        <strain evidence="21">CAU-MHL-2022a</strain>
        <tissue evidence="21">Skin</tissue>
    </source>
</reference>
<dbReference type="Gene3D" id="3.40.30.10">
    <property type="entry name" value="Glutaredoxin"/>
    <property type="match status" value="1"/>
</dbReference>
<dbReference type="GO" id="GO:0005576">
    <property type="term" value="C:extracellular region"/>
    <property type="evidence" value="ECO:0007669"/>
    <property type="project" value="UniProtKB-SubCell"/>
</dbReference>
<dbReference type="PANTHER" id="PTHR36290">
    <property type="entry name" value="RIKEN CDNA D630039A03 GENE"/>
    <property type="match status" value="1"/>
</dbReference>
<evidence type="ECO:0000256" key="6">
    <source>
        <dbReference type="ARBA" id="ARBA00022448"/>
    </source>
</evidence>
<comment type="caution">
    <text evidence="21">The sequence shown here is derived from an EMBL/GenBank/DDBJ whole genome shotgun (WGS) entry which is preliminary data.</text>
</comment>
<evidence type="ECO:0000256" key="14">
    <source>
        <dbReference type="ARBA" id="ARBA00023163"/>
    </source>
</evidence>
<dbReference type="GO" id="GO:0005737">
    <property type="term" value="C:cytoplasm"/>
    <property type="evidence" value="ECO:0007669"/>
    <property type="project" value="UniProtKB-SubCell"/>
</dbReference>
<evidence type="ECO:0000256" key="5">
    <source>
        <dbReference type="ARBA" id="ARBA00020570"/>
    </source>
</evidence>
<evidence type="ECO:0000256" key="18">
    <source>
        <dbReference type="ARBA" id="ARBA00063775"/>
    </source>
</evidence>
<keyword evidence="11" id="KW-0805">Transcription regulation</keyword>
<dbReference type="Proteomes" id="UP001214576">
    <property type="component" value="Unassembled WGS sequence"/>
</dbReference>
<evidence type="ECO:0000256" key="2">
    <source>
        <dbReference type="ARBA" id="ARBA00004496"/>
    </source>
</evidence>
<evidence type="ECO:0000256" key="15">
    <source>
        <dbReference type="ARBA" id="ARBA00023242"/>
    </source>
</evidence>
<comment type="similarity">
    <text evidence="4">Belongs to the thioredoxin family.</text>
</comment>
<dbReference type="InterPro" id="IPR032738">
    <property type="entry name" value="Tbc1d30_C"/>
</dbReference>
<evidence type="ECO:0000313" key="22">
    <source>
        <dbReference type="Proteomes" id="UP001214576"/>
    </source>
</evidence>
<evidence type="ECO:0000256" key="8">
    <source>
        <dbReference type="ARBA" id="ARBA00022525"/>
    </source>
</evidence>
<evidence type="ECO:0000256" key="13">
    <source>
        <dbReference type="ARBA" id="ARBA00023159"/>
    </source>
</evidence>
<keyword evidence="8" id="KW-0964">Secreted</keyword>
<keyword evidence="15" id="KW-0539">Nucleus</keyword>
<evidence type="ECO:0000259" key="20">
    <source>
        <dbReference type="PROSITE" id="PS51352"/>
    </source>
</evidence>